<feature type="region of interest" description="Disordered" evidence="3">
    <location>
        <begin position="72"/>
        <end position="139"/>
    </location>
</feature>
<accession>A0ABT5MTG5</accession>
<dbReference type="PANTHER" id="PTHR35603">
    <property type="match status" value="1"/>
</dbReference>
<keyword evidence="4" id="KW-1133">Transmembrane helix</keyword>
<evidence type="ECO:0000256" key="2">
    <source>
        <dbReference type="ARBA" id="ARBA00023136"/>
    </source>
</evidence>
<protein>
    <submittedName>
        <fullName evidence="6">Glycine zipper 2TM domain-containing protein</fullName>
    </submittedName>
</protein>
<name>A0ABT5MTG5_9BURK</name>
<dbReference type="Pfam" id="PF05433">
    <property type="entry name" value="Rick_17kDa_Anti"/>
    <property type="match status" value="1"/>
</dbReference>
<feature type="transmembrane region" description="Helical" evidence="4">
    <location>
        <begin position="28"/>
        <end position="48"/>
    </location>
</feature>
<comment type="subcellular location">
    <subcellularLocation>
        <location evidence="1">Membrane</location>
    </subcellularLocation>
</comment>
<dbReference type="PANTHER" id="PTHR35603:SF2">
    <property type="entry name" value="OUTER MEMBRANE LIPOPROTEIN"/>
    <property type="match status" value="1"/>
</dbReference>
<dbReference type="RefSeq" id="WP_273948306.1">
    <property type="nucleotide sequence ID" value="NZ_JAQSIP010000001.1"/>
</dbReference>
<keyword evidence="2 4" id="KW-0472">Membrane</keyword>
<evidence type="ECO:0000256" key="3">
    <source>
        <dbReference type="SAM" id="MobiDB-lite"/>
    </source>
</evidence>
<dbReference type="EMBL" id="JAQSIP010000001">
    <property type="protein sequence ID" value="MDD0837310.1"/>
    <property type="molecule type" value="Genomic_DNA"/>
</dbReference>
<feature type="compositionally biased region" description="Low complexity" evidence="3">
    <location>
        <begin position="95"/>
        <end position="139"/>
    </location>
</feature>
<evidence type="ECO:0000313" key="6">
    <source>
        <dbReference type="EMBL" id="MDD0837310.1"/>
    </source>
</evidence>
<reference evidence="6 7" key="1">
    <citation type="submission" date="2023-02" db="EMBL/GenBank/DDBJ databases">
        <title>Bacterial whole genomic sequence of Curvibacter sp. HBC61.</title>
        <authorList>
            <person name="Le V."/>
            <person name="Ko S.-R."/>
            <person name="Ahn C.-Y."/>
            <person name="Oh H.-M."/>
        </authorList>
    </citation>
    <scope>NUCLEOTIDE SEQUENCE [LARGE SCALE GENOMIC DNA]</scope>
    <source>
        <strain evidence="6 7">HBC61</strain>
    </source>
</reference>
<proteinExistence type="predicted"/>
<feature type="domain" description="Glycine zipper 2TM" evidence="5">
    <location>
        <begin position="166"/>
        <end position="206"/>
    </location>
</feature>
<keyword evidence="7" id="KW-1185">Reference proteome</keyword>
<evidence type="ECO:0000259" key="5">
    <source>
        <dbReference type="Pfam" id="PF05433"/>
    </source>
</evidence>
<dbReference type="InterPro" id="IPR051407">
    <property type="entry name" value="Bact_OM_lipoprot/Surf_antigen"/>
</dbReference>
<evidence type="ECO:0000256" key="1">
    <source>
        <dbReference type="ARBA" id="ARBA00004370"/>
    </source>
</evidence>
<dbReference type="InterPro" id="IPR008816">
    <property type="entry name" value="Gly_zipper_2TM_dom"/>
</dbReference>
<evidence type="ECO:0000256" key="4">
    <source>
        <dbReference type="SAM" id="Phobius"/>
    </source>
</evidence>
<evidence type="ECO:0000313" key="7">
    <source>
        <dbReference type="Proteomes" id="UP001528673"/>
    </source>
</evidence>
<sequence>MKTNALTSLAVHAHPPAWLDRMRHSRSLWPLVMSLGLITLALAGTLAWQYAEQRSPVNGAAVAGGGLPATAEAPLDPNSLPATGAGQVSAPPSTADSPVRAPAAPSPVVAAPVTPRTATSPSATPTPTSDHSPTHTPVSMAPVCRHCGTVEQVRAVQRNAPASGVGAVAGGVLGGLLGNQMGGGNGRTAMTVLGAVGGGVAGHAVEQNLRKVTVYETRVRMDDGQVRTFEQSTAWPVGSAVRVQGQSLLAQAPSGVAP</sequence>
<keyword evidence="4" id="KW-0812">Transmembrane</keyword>
<gene>
    <name evidence="6" type="ORF">PSQ40_01875</name>
</gene>
<dbReference type="Proteomes" id="UP001528673">
    <property type="component" value="Unassembled WGS sequence"/>
</dbReference>
<organism evidence="6 7">
    <name type="scientific">Curvibacter cyanobacteriorum</name>
    <dbReference type="NCBI Taxonomy" id="3026422"/>
    <lineage>
        <taxon>Bacteria</taxon>
        <taxon>Pseudomonadati</taxon>
        <taxon>Pseudomonadota</taxon>
        <taxon>Betaproteobacteria</taxon>
        <taxon>Burkholderiales</taxon>
        <taxon>Comamonadaceae</taxon>
        <taxon>Curvibacter</taxon>
    </lineage>
</organism>
<comment type="caution">
    <text evidence="6">The sequence shown here is derived from an EMBL/GenBank/DDBJ whole genome shotgun (WGS) entry which is preliminary data.</text>
</comment>